<keyword evidence="2" id="KW-1185">Reference proteome</keyword>
<protein>
    <submittedName>
        <fullName evidence="1">HAD family phosphatase</fullName>
    </submittedName>
</protein>
<dbReference type="InterPro" id="IPR023214">
    <property type="entry name" value="HAD_sf"/>
</dbReference>
<sequence length="228" mass="24846">MADSLPKKEISLVIFDCDGVLVAGEHLSTALMSAEARKYGWNITDKEGDAIFSGGELKKIGELIAEKSGAVLPSNWSDMMERRIAEMMKIKAVTVDGAEDMIIEIIDMNLPIRVGSNSSSQEMKAKFERTGLDEHLEDERIHSARDLNIPKPNPDIYLHAAQEEGVSPENCIVLEDSDAGVEAAVRAGMTCVLLRDPAKPGTKFDGVIRIAHLSEFPGVVRQIATNLS</sequence>
<dbReference type="AlphaFoldDB" id="A0A4Y6V642"/>
<dbReference type="InterPro" id="IPR023198">
    <property type="entry name" value="PGP-like_dom2"/>
</dbReference>
<proteinExistence type="predicted"/>
<name>A0A4Y6V642_9PROT</name>
<organism evidence="1 2">
    <name type="scientific">Neokomagataea tanensis</name>
    <dbReference type="NCBI Taxonomy" id="661191"/>
    <lineage>
        <taxon>Bacteria</taxon>
        <taxon>Pseudomonadati</taxon>
        <taxon>Pseudomonadota</taxon>
        <taxon>Alphaproteobacteria</taxon>
        <taxon>Acetobacterales</taxon>
        <taxon>Acetobacteraceae</taxon>
        <taxon>Neokomagataea</taxon>
    </lineage>
</organism>
<evidence type="ECO:0000313" key="2">
    <source>
        <dbReference type="Proteomes" id="UP000317214"/>
    </source>
</evidence>
<reference evidence="1 2" key="1">
    <citation type="submission" date="2018-09" db="EMBL/GenBank/DDBJ databases">
        <title>The complete genome sequence of Neokomagataea tanensis NBRC 106556(T).</title>
        <authorList>
            <person name="Chua K.-O."/>
            <person name="See-Too W.-S."/>
            <person name="Hong K.-W."/>
            <person name="Yin W.-F."/>
            <person name="Chan K.-G."/>
        </authorList>
    </citation>
    <scope>NUCLEOTIDE SEQUENCE [LARGE SCALE GENOMIC DNA]</scope>
    <source>
        <strain evidence="2">AH13 \ NBRC 106556</strain>
    </source>
</reference>
<dbReference type="InterPro" id="IPR036412">
    <property type="entry name" value="HAD-like_sf"/>
</dbReference>
<dbReference type="PANTHER" id="PTHR18901">
    <property type="entry name" value="2-DEOXYGLUCOSE-6-PHOSPHATE PHOSPHATASE 2"/>
    <property type="match status" value="1"/>
</dbReference>
<dbReference type="Gene3D" id="1.10.150.240">
    <property type="entry name" value="Putative phosphatase, domain 2"/>
    <property type="match status" value="1"/>
</dbReference>
<dbReference type="Pfam" id="PF00702">
    <property type="entry name" value="Hydrolase"/>
    <property type="match status" value="1"/>
</dbReference>
<dbReference type="RefSeq" id="WP_141493298.1">
    <property type="nucleotide sequence ID" value="NZ_CP032485.1"/>
</dbReference>
<dbReference type="OrthoDB" id="9797743at2"/>
<evidence type="ECO:0000313" key="1">
    <source>
        <dbReference type="EMBL" id="QDH25413.1"/>
    </source>
</evidence>
<dbReference type="Gene3D" id="3.40.50.1000">
    <property type="entry name" value="HAD superfamily/HAD-like"/>
    <property type="match status" value="1"/>
</dbReference>
<dbReference type="SFLD" id="SFLDG01129">
    <property type="entry name" value="C1.5:_HAD__Beta-PGM__Phosphata"/>
    <property type="match status" value="1"/>
</dbReference>
<gene>
    <name evidence="1" type="ORF">D5366_09530</name>
</gene>
<accession>A0A4Y6V642</accession>
<dbReference type="EMBL" id="CP032485">
    <property type="protein sequence ID" value="QDH25413.1"/>
    <property type="molecule type" value="Genomic_DNA"/>
</dbReference>
<dbReference type="NCBIfam" id="TIGR01509">
    <property type="entry name" value="HAD-SF-IA-v3"/>
    <property type="match status" value="1"/>
</dbReference>
<dbReference type="SUPFAM" id="SSF56784">
    <property type="entry name" value="HAD-like"/>
    <property type="match status" value="1"/>
</dbReference>
<dbReference type="Proteomes" id="UP000317214">
    <property type="component" value="Chromosome"/>
</dbReference>
<dbReference type="SFLD" id="SFLDS00003">
    <property type="entry name" value="Haloacid_Dehalogenase"/>
    <property type="match status" value="1"/>
</dbReference>
<dbReference type="KEGG" id="ntn:D5366_09530"/>
<dbReference type="PANTHER" id="PTHR18901:SF38">
    <property type="entry name" value="PSEUDOURIDINE-5'-PHOSPHATASE"/>
    <property type="match status" value="1"/>
</dbReference>
<dbReference type="InterPro" id="IPR006439">
    <property type="entry name" value="HAD-SF_hydro_IA"/>
</dbReference>